<dbReference type="EMBL" id="QPMM01000022">
    <property type="protein sequence ID" value="RFS18653.1"/>
    <property type="molecule type" value="Genomic_DNA"/>
</dbReference>
<evidence type="ECO:0000313" key="1">
    <source>
        <dbReference type="EMBL" id="RFS18653.1"/>
    </source>
</evidence>
<dbReference type="OrthoDB" id="9833276at2"/>
<organism evidence="1 2">
    <name type="scientific">Chitinophaga silvatica</name>
    <dbReference type="NCBI Taxonomy" id="2282649"/>
    <lineage>
        <taxon>Bacteria</taxon>
        <taxon>Pseudomonadati</taxon>
        <taxon>Bacteroidota</taxon>
        <taxon>Chitinophagia</taxon>
        <taxon>Chitinophagales</taxon>
        <taxon>Chitinophagaceae</taxon>
        <taxon>Chitinophaga</taxon>
    </lineage>
</organism>
<protein>
    <submittedName>
        <fullName evidence="1">Uncharacterized protein</fullName>
    </submittedName>
</protein>
<accession>A0A3E1Y1Y1</accession>
<comment type="caution">
    <text evidence="1">The sequence shown here is derived from an EMBL/GenBank/DDBJ whole genome shotgun (WGS) entry which is preliminary data.</text>
</comment>
<name>A0A3E1Y1Y1_9BACT</name>
<evidence type="ECO:0000313" key="2">
    <source>
        <dbReference type="Proteomes" id="UP000260644"/>
    </source>
</evidence>
<dbReference type="AlphaFoldDB" id="A0A3E1Y1Y1"/>
<keyword evidence="2" id="KW-1185">Reference proteome</keyword>
<dbReference type="Proteomes" id="UP000260644">
    <property type="component" value="Unassembled WGS sequence"/>
</dbReference>
<proteinExistence type="predicted"/>
<reference evidence="1 2" key="1">
    <citation type="submission" date="2018-07" db="EMBL/GenBank/DDBJ databases">
        <title>Chitinophaga K2CV101002-2 sp. nov., isolated from a monsoon evergreen broad-leaved forest soil.</title>
        <authorList>
            <person name="Lv Y."/>
        </authorList>
    </citation>
    <scope>NUCLEOTIDE SEQUENCE [LARGE SCALE GENOMIC DNA]</scope>
    <source>
        <strain evidence="1 2">GDMCC 1.1288</strain>
    </source>
</reference>
<dbReference type="RefSeq" id="WP_116979062.1">
    <property type="nucleotide sequence ID" value="NZ_QPMM01000022.1"/>
</dbReference>
<gene>
    <name evidence="1" type="ORF">DVR12_27460</name>
</gene>
<sequence length="170" mass="20562">MRKIIVSLLLLCSCKGYFFVPIDRVVVNKPGYLMFYVRQNQEAIDTLDYESRYLLKLADTNKITSVFWERKISESFNFLREIKVEKPIFYEFGNFKDREWYLSYCDTLGYDKNGIYMYLPVVMVYVPPKHFYEQKKIKRQINDDIFWFEVRKFSASVIRVDPVTKKVFEN</sequence>